<dbReference type="OrthoDB" id="9802507at2"/>
<dbReference type="InterPro" id="IPR036921">
    <property type="entry name" value="PurM-like_N_sf"/>
</dbReference>
<organism evidence="18 19">
    <name type="scientific">Aminomonas paucivorans DSM 12260</name>
    <dbReference type="NCBI Taxonomy" id="584708"/>
    <lineage>
        <taxon>Bacteria</taxon>
        <taxon>Thermotogati</taxon>
        <taxon>Synergistota</taxon>
        <taxon>Synergistia</taxon>
        <taxon>Synergistales</taxon>
        <taxon>Synergistaceae</taxon>
        <taxon>Aminomonas</taxon>
    </lineage>
</organism>
<evidence type="ECO:0000313" key="18">
    <source>
        <dbReference type="EMBL" id="EFQ23608.1"/>
    </source>
</evidence>
<evidence type="ECO:0000256" key="13">
    <source>
        <dbReference type="ARBA" id="ARBA00033093"/>
    </source>
</evidence>
<evidence type="ECO:0000256" key="1">
    <source>
        <dbReference type="ARBA" id="ARBA00004496"/>
    </source>
</evidence>
<dbReference type="EC" id="6.3.3.1" evidence="4 15"/>
<keyword evidence="9 15" id="KW-0658">Purine biosynthesis</keyword>
<evidence type="ECO:0000259" key="17">
    <source>
        <dbReference type="Pfam" id="PF02769"/>
    </source>
</evidence>
<dbReference type="InterPro" id="IPR010918">
    <property type="entry name" value="PurM-like_C_dom"/>
</dbReference>
<sequence length="332" mass="35056">MTWSYEKAGVNLAAADSWVDAIKGLVGRVPRDPRVVGGIGGFSGLFRLQGDLLLAGCCDGVGTKVEVAREAGDYRGLGQDLVAMNVNDLVTCGARPLFFLDYLACGRLEVPVLSQVVAGVVDACAASDCVLLGGETAEMPGVYAPTGLDLAGFSVGMVREADLLTPDRVRPGDLLLGLSSSGVHSNGYSLVRSALLSGSERLTLEETPEGLDAPLGETLLRPTKLYVRPALAAAATGKVRAMAHITGGGLEGNLVRVIPEGLKPELRYDAWERPEIFRLLSRRGVEEEEMRRVFNLGIGFVLVVPEDGEAAVCAALKGFGEEPRRIGRVVPA</sequence>
<evidence type="ECO:0000256" key="11">
    <source>
        <dbReference type="ARBA" id="ARBA00031908"/>
    </source>
</evidence>
<evidence type="ECO:0000256" key="12">
    <source>
        <dbReference type="ARBA" id="ARBA00032931"/>
    </source>
</evidence>
<keyword evidence="8 15" id="KW-0547">Nucleotide-binding</keyword>
<evidence type="ECO:0000256" key="15">
    <source>
        <dbReference type="HAMAP-Rule" id="MF_00741"/>
    </source>
</evidence>
<dbReference type="NCBIfam" id="TIGR00878">
    <property type="entry name" value="purM"/>
    <property type="match status" value="1"/>
</dbReference>
<evidence type="ECO:0000256" key="2">
    <source>
        <dbReference type="ARBA" id="ARBA00004686"/>
    </source>
</evidence>
<dbReference type="GO" id="GO:0004641">
    <property type="term" value="F:phosphoribosylformylglycinamidine cyclo-ligase activity"/>
    <property type="evidence" value="ECO:0007669"/>
    <property type="project" value="UniProtKB-UniRule"/>
</dbReference>
<evidence type="ECO:0000256" key="14">
    <source>
        <dbReference type="ARBA" id="ARBA00049057"/>
    </source>
</evidence>
<gene>
    <name evidence="15" type="primary">purM</name>
    <name evidence="18" type="ORF">Apau_1182</name>
</gene>
<comment type="pathway">
    <text evidence="2 15">Purine metabolism; IMP biosynthesis via de novo pathway; 5-amino-1-(5-phospho-D-ribosyl)imidazole from N(2)-formyl-N(1)-(5-phospho-D-ribosyl)glycinamide: step 2/2.</text>
</comment>
<dbReference type="GO" id="GO:0046084">
    <property type="term" value="P:adenine biosynthetic process"/>
    <property type="evidence" value="ECO:0007669"/>
    <property type="project" value="TreeGrafter"/>
</dbReference>
<dbReference type="Pfam" id="PF00586">
    <property type="entry name" value="AIRS"/>
    <property type="match status" value="1"/>
</dbReference>
<dbReference type="PANTHER" id="PTHR10520">
    <property type="entry name" value="TRIFUNCTIONAL PURINE BIOSYNTHETIC PROTEIN ADENOSINE-3-RELATED"/>
    <property type="match status" value="1"/>
</dbReference>
<dbReference type="GO" id="GO:0005829">
    <property type="term" value="C:cytosol"/>
    <property type="evidence" value="ECO:0007669"/>
    <property type="project" value="TreeGrafter"/>
</dbReference>
<dbReference type="GO" id="GO:0004637">
    <property type="term" value="F:phosphoribosylamine-glycine ligase activity"/>
    <property type="evidence" value="ECO:0007669"/>
    <property type="project" value="TreeGrafter"/>
</dbReference>
<dbReference type="SUPFAM" id="SSF55326">
    <property type="entry name" value="PurM N-terminal domain-like"/>
    <property type="match status" value="1"/>
</dbReference>
<comment type="similarity">
    <text evidence="3 15">Belongs to the AIR synthase family.</text>
</comment>
<dbReference type="InterPro" id="IPR036676">
    <property type="entry name" value="PurM-like_C_sf"/>
</dbReference>
<evidence type="ECO:0000256" key="3">
    <source>
        <dbReference type="ARBA" id="ARBA00010280"/>
    </source>
</evidence>
<dbReference type="Proteomes" id="UP000005096">
    <property type="component" value="Chromosome"/>
</dbReference>
<accession>E3CY75</accession>
<dbReference type="PANTHER" id="PTHR10520:SF12">
    <property type="entry name" value="TRIFUNCTIONAL PURINE BIOSYNTHETIC PROTEIN ADENOSINE-3"/>
    <property type="match status" value="1"/>
</dbReference>
<comment type="subcellular location">
    <subcellularLocation>
        <location evidence="1 15">Cytoplasm</location>
    </subcellularLocation>
</comment>
<reference evidence="18 19" key="1">
    <citation type="journal article" date="2010" name="Stand. Genomic Sci.">
        <title>Non-contiguous finished genome sequence of Aminomonas paucivorans type strain (GLU-3).</title>
        <authorList>
            <person name="Pitluck S."/>
            <person name="Yasawong M."/>
            <person name="Held B."/>
            <person name="Lapidus A."/>
            <person name="Nolan M."/>
            <person name="Copeland A."/>
            <person name="Lucas S."/>
            <person name="Del Rio T.G."/>
            <person name="Tice H."/>
            <person name="Cheng J.F."/>
            <person name="Chertkov O."/>
            <person name="Goodwin L."/>
            <person name="Tapia R."/>
            <person name="Han C."/>
            <person name="Liolios K."/>
            <person name="Ivanova N."/>
            <person name="Mavromatis K."/>
            <person name="Ovchinnikova G."/>
            <person name="Pati A."/>
            <person name="Chen A."/>
            <person name="Palaniappan K."/>
            <person name="Land M."/>
            <person name="Hauser L."/>
            <person name="Chang Y.J."/>
            <person name="Jeffries C.D."/>
            <person name="Pukall R."/>
            <person name="Spring S."/>
            <person name="Rohde M."/>
            <person name="Sikorski J."/>
            <person name="Goker M."/>
            <person name="Woyke T."/>
            <person name="Bristow J."/>
            <person name="Eisen J.A."/>
            <person name="Markowitz V."/>
            <person name="Hugenholtz P."/>
            <person name="Kyrpides N.C."/>
            <person name="Klenk H.P."/>
        </authorList>
    </citation>
    <scope>NUCLEOTIDE SEQUENCE [LARGE SCALE GENOMIC DNA]</scope>
    <source>
        <strain evidence="18 19">DSM 12260</strain>
    </source>
</reference>
<dbReference type="InterPro" id="IPR016188">
    <property type="entry name" value="PurM-like_N"/>
</dbReference>
<dbReference type="InterPro" id="IPR004733">
    <property type="entry name" value="PurM_cligase"/>
</dbReference>
<dbReference type="PaxDb" id="584708-Apau_1182"/>
<dbReference type="AlphaFoldDB" id="E3CY75"/>
<dbReference type="EMBL" id="CM001022">
    <property type="protein sequence ID" value="EFQ23608.1"/>
    <property type="molecule type" value="Genomic_DNA"/>
</dbReference>
<dbReference type="RefSeq" id="WP_006300809.1">
    <property type="nucleotide sequence ID" value="NZ_CM001022.1"/>
</dbReference>
<evidence type="ECO:0000256" key="6">
    <source>
        <dbReference type="ARBA" id="ARBA00022490"/>
    </source>
</evidence>
<evidence type="ECO:0000256" key="10">
    <source>
        <dbReference type="ARBA" id="ARBA00022840"/>
    </source>
</evidence>
<evidence type="ECO:0000256" key="4">
    <source>
        <dbReference type="ARBA" id="ARBA00013047"/>
    </source>
</evidence>
<evidence type="ECO:0000256" key="9">
    <source>
        <dbReference type="ARBA" id="ARBA00022755"/>
    </source>
</evidence>
<dbReference type="UniPathway" id="UPA00074">
    <property type="reaction ID" value="UER00129"/>
</dbReference>
<dbReference type="HOGENOM" id="CLU_047116_0_0_0"/>
<dbReference type="eggNOG" id="COG0150">
    <property type="taxonomic scope" value="Bacteria"/>
</dbReference>
<comment type="catalytic activity">
    <reaction evidence="14 15">
        <text>2-formamido-N(1)-(5-O-phospho-beta-D-ribosyl)acetamidine + ATP = 5-amino-1-(5-phospho-beta-D-ribosyl)imidazole + ADP + phosphate + H(+)</text>
        <dbReference type="Rhea" id="RHEA:23032"/>
        <dbReference type="ChEBI" id="CHEBI:15378"/>
        <dbReference type="ChEBI" id="CHEBI:30616"/>
        <dbReference type="ChEBI" id="CHEBI:43474"/>
        <dbReference type="ChEBI" id="CHEBI:137981"/>
        <dbReference type="ChEBI" id="CHEBI:147287"/>
        <dbReference type="ChEBI" id="CHEBI:456216"/>
        <dbReference type="EC" id="6.3.3.1"/>
    </reaction>
</comment>
<evidence type="ECO:0000256" key="7">
    <source>
        <dbReference type="ARBA" id="ARBA00022598"/>
    </source>
</evidence>
<dbReference type="Pfam" id="PF02769">
    <property type="entry name" value="AIRS_C"/>
    <property type="match status" value="1"/>
</dbReference>
<proteinExistence type="inferred from homology"/>
<keyword evidence="6 15" id="KW-0963">Cytoplasm</keyword>
<keyword evidence="7 15" id="KW-0436">Ligase</keyword>
<protein>
    <recommendedName>
        <fullName evidence="5 15">Phosphoribosylformylglycinamidine cyclo-ligase</fullName>
        <ecNumber evidence="4 15">6.3.3.1</ecNumber>
    </recommendedName>
    <alternativeName>
        <fullName evidence="12 15">AIR synthase</fullName>
    </alternativeName>
    <alternativeName>
        <fullName evidence="13 15">AIRS</fullName>
    </alternativeName>
    <alternativeName>
        <fullName evidence="11 15">Phosphoribosyl-aminoimidazole synthetase</fullName>
    </alternativeName>
</protein>
<evidence type="ECO:0000313" key="19">
    <source>
        <dbReference type="Proteomes" id="UP000005096"/>
    </source>
</evidence>
<dbReference type="Gene3D" id="3.90.650.10">
    <property type="entry name" value="PurM-like C-terminal domain"/>
    <property type="match status" value="1"/>
</dbReference>
<evidence type="ECO:0000256" key="8">
    <source>
        <dbReference type="ARBA" id="ARBA00022741"/>
    </source>
</evidence>
<dbReference type="GO" id="GO:0005524">
    <property type="term" value="F:ATP binding"/>
    <property type="evidence" value="ECO:0007669"/>
    <property type="project" value="UniProtKB-KW"/>
</dbReference>
<evidence type="ECO:0000259" key="16">
    <source>
        <dbReference type="Pfam" id="PF00586"/>
    </source>
</evidence>
<dbReference type="HAMAP" id="MF_00741">
    <property type="entry name" value="AIRS"/>
    <property type="match status" value="1"/>
</dbReference>
<dbReference type="STRING" id="584708.Apau_1182"/>
<dbReference type="GO" id="GO:0006189">
    <property type="term" value="P:'de novo' IMP biosynthetic process"/>
    <property type="evidence" value="ECO:0007669"/>
    <property type="project" value="UniProtKB-UniRule"/>
</dbReference>
<dbReference type="FunFam" id="3.90.650.10:FF:000011">
    <property type="entry name" value="Phosphoribosylformylglycinamidine cyclo-ligase"/>
    <property type="match status" value="1"/>
</dbReference>
<feature type="domain" description="PurM-like N-terminal" evidence="16">
    <location>
        <begin position="44"/>
        <end position="158"/>
    </location>
</feature>
<dbReference type="CDD" id="cd02196">
    <property type="entry name" value="PurM"/>
    <property type="match status" value="1"/>
</dbReference>
<dbReference type="SUPFAM" id="SSF56042">
    <property type="entry name" value="PurM C-terminal domain-like"/>
    <property type="match status" value="1"/>
</dbReference>
<feature type="domain" description="PurM-like C-terminal" evidence="17">
    <location>
        <begin position="170"/>
        <end position="331"/>
    </location>
</feature>
<evidence type="ECO:0000256" key="5">
    <source>
        <dbReference type="ARBA" id="ARBA00020367"/>
    </source>
</evidence>
<keyword evidence="10 15" id="KW-0067">ATP-binding</keyword>
<name>E3CY75_9BACT</name>
<keyword evidence="19" id="KW-1185">Reference proteome</keyword>
<dbReference type="Gene3D" id="3.30.1330.10">
    <property type="entry name" value="PurM-like, N-terminal domain"/>
    <property type="match status" value="1"/>
</dbReference>